<sequence length="271" mass="28833">MKHALWPICGVLLLLSAARVRAESATQVFERVSPSVVVVLSLDAGGNPSAQGSGVAIAPGVVATNYHVIRDGASCRVRYHGQDYPARLLNSDWQRDVCSLEVPGLPAPPVVLGDTASLKVGATVYAVGAPEGLELTLSQGIVSSLRDLEGGRYIQTTAAISHGSSGGGLFDDQGRLLGLTSFYMGGGQQLNFALPVEWIATLPQRPVRLPAQGLSEVDWLNRCIELEAQDDWPGLLAVCQGWVKRQPDSAWAWAGLGEAYGRTDQYSQAIQ</sequence>
<dbReference type="SUPFAM" id="SSF50494">
    <property type="entry name" value="Trypsin-like serine proteases"/>
    <property type="match status" value="1"/>
</dbReference>
<keyword evidence="3" id="KW-0732">Signal</keyword>
<dbReference type="Proteomes" id="UP000334923">
    <property type="component" value="Unassembled WGS sequence"/>
</dbReference>
<protein>
    <submittedName>
        <fullName evidence="4">Partial serine protease Do</fullName>
        <ecNumber evidence="4">3.4.21.107</ecNumber>
    </submittedName>
</protein>
<evidence type="ECO:0000256" key="3">
    <source>
        <dbReference type="SAM" id="SignalP"/>
    </source>
</evidence>
<evidence type="ECO:0000313" key="4">
    <source>
        <dbReference type="EMBL" id="VVM06122.1"/>
    </source>
</evidence>
<dbReference type="InterPro" id="IPR011990">
    <property type="entry name" value="TPR-like_helical_dom_sf"/>
</dbReference>
<dbReference type="GO" id="GO:0006508">
    <property type="term" value="P:proteolysis"/>
    <property type="evidence" value="ECO:0007669"/>
    <property type="project" value="UniProtKB-KW"/>
</dbReference>
<feature type="non-terminal residue" evidence="4">
    <location>
        <position position="271"/>
    </location>
</feature>
<proteinExistence type="predicted"/>
<feature type="chain" id="PRO_5023099480" evidence="3">
    <location>
        <begin position="23"/>
        <end position="271"/>
    </location>
</feature>
<keyword evidence="1 4" id="KW-0645">Protease</keyword>
<evidence type="ECO:0000313" key="5">
    <source>
        <dbReference type="Proteomes" id="UP000334923"/>
    </source>
</evidence>
<evidence type="ECO:0000256" key="1">
    <source>
        <dbReference type="ARBA" id="ARBA00022670"/>
    </source>
</evidence>
<dbReference type="Pfam" id="PF13365">
    <property type="entry name" value="Trypsin_2"/>
    <property type="match status" value="1"/>
</dbReference>
<dbReference type="RefSeq" id="WP_142659888.1">
    <property type="nucleotide sequence ID" value="NZ_CABFVA020000043.1"/>
</dbReference>
<dbReference type="InterPro" id="IPR051201">
    <property type="entry name" value="Chloro_Bact_Ser_Proteases"/>
</dbReference>
<dbReference type="EMBL" id="CABFVA020000043">
    <property type="protein sequence ID" value="VVM06122.1"/>
    <property type="molecule type" value="Genomic_DNA"/>
</dbReference>
<evidence type="ECO:0000256" key="2">
    <source>
        <dbReference type="ARBA" id="ARBA00022801"/>
    </source>
</evidence>
<dbReference type="PRINTS" id="PR00834">
    <property type="entry name" value="PROTEASES2C"/>
</dbReference>
<dbReference type="AlphaFoldDB" id="A0A5E6M984"/>
<dbReference type="InterPro" id="IPR001940">
    <property type="entry name" value="Peptidase_S1C"/>
</dbReference>
<gene>
    <name evidence="4" type="primary">degP</name>
    <name evidence="4" type="synonym">htrA</name>
    <name evidence="4" type="ORF">MAMT_00993</name>
</gene>
<feature type="signal peptide" evidence="3">
    <location>
        <begin position="1"/>
        <end position="22"/>
    </location>
</feature>
<dbReference type="PANTHER" id="PTHR43343:SF3">
    <property type="entry name" value="PROTEASE DO-LIKE 8, CHLOROPLASTIC"/>
    <property type="match status" value="1"/>
</dbReference>
<accession>A0A5E6M984</accession>
<dbReference type="SUPFAM" id="SSF48452">
    <property type="entry name" value="TPR-like"/>
    <property type="match status" value="1"/>
</dbReference>
<keyword evidence="2 4" id="KW-0378">Hydrolase</keyword>
<dbReference type="PANTHER" id="PTHR43343">
    <property type="entry name" value="PEPTIDASE S12"/>
    <property type="match status" value="1"/>
</dbReference>
<name>A0A5E6M984_9BACT</name>
<keyword evidence="5" id="KW-1185">Reference proteome</keyword>
<dbReference type="EC" id="3.4.21.107" evidence="4"/>
<organism evidence="4 5">
    <name type="scientific">Methylacidimicrobium tartarophylax</name>
    <dbReference type="NCBI Taxonomy" id="1041768"/>
    <lineage>
        <taxon>Bacteria</taxon>
        <taxon>Pseudomonadati</taxon>
        <taxon>Verrucomicrobiota</taxon>
        <taxon>Methylacidimicrobium</taxon>
    </lineage>
</organism>
<dbReference type="InterPro" id="IPR009003">
    <property type="entry name" value="Peptidase_S1_PA"/>
</dbReference>
<reference evidence="4 5" key="1">
    <citation type="submission" date="2019-09" db="EMBL/GenBank/DDBJ databases">
        <authorList>
            <person name="Cremers G."/>
        </authorList>
    </citation>
    <scope>NUCLEOTIDE SEQUENCE [LARGE SCALE GENOMIC DNA]</scope>
    <source>
        <strain evidence="4">4A</strain>
    </source>
</reference>
<dbReference type="Gene3D" id="2.40.10.120">
    <property type="match status" value="1"/>
</dbReference>
<dbReference type="GO" id="GO:0004252">
    <property type="term" value="F:serine-type endopeptidase activity"/>
    <property type="evidence" value="ECO:0007669"/>
    <property type="project" value="InterPro"/>
</dbReference>
<dbReference type="OrthoDB" id="9758917at2"/>